<dbReference type="InterPro" id="IPR020904">
    <property type="entry name" value="Sc_DH/Rdtase_CS"/>
</dbReference>
<dbReference type="PANTHER" id="PTHR24322">
    <property type="entry name" value="PKSB"/>
    <property type="match status" value="1"/>
</dbReference>
<name>H8WG15_SUBDO</name>
<dbReference type="AlphaFoldDB" id="H8WG15"/>
<evidence type="ECO:0000256" key="2">
    <source>
        <dbReference type="ARBA" id="ARBA00023002"/>
    </source>
</evidence>
<dbReference type="PRINTS" id="PR00080">
    <property type="entry name" value="SDRFAMILY"/>
</dbReference>
<reference evidence="5" key="2">
    <citation type="submission" date="2011-03" db="EMBL/GenBank/DDBJ databases">
        <authorList>
            <person name="Mueller W."/>
        </authorList>
    </citation>
    <scope>NUCLEOTIDE SEQUENCE</scope>
    <source>
        <tissue evidence="5">Whole animal</tissue>
    </source>
</reference>
<dbReference type="CDD" id="cd05339">
    <property type="entry name" value="17beta-HSDXI-like_SDR_c"/>
    <property type="match status" value="1"/>
</dbReference>
<dbReference type="EMBL" id="FR848953">
    <property type="protein sequence ID" value="CCA61952.1"/>
    <property type="molecule type" value="mRNA"/>
</dbReference>
<evidence type="ECO:0000313" key="5">
    <source>
        <dbReference type="EMBL" id="CCA61952.1"/>
    </source>
</evidence>
<dbReference type="Pfam" id="PF00106">
    <property type="entry name" value="adh_short"/>
    <property type="match status" value="1"/>
</dbReference>
<sequence>MHVLLEFLLSLGKVGWFCLVAFLKMFNPFKSKKNLDRDIVLVTGAGSGIGRLMAIRFAKLGAKVILWDINREANEETCKEIKENGAIRVHAYGCDCSGKEGIYKVADPQIKREVGDVSILINNAGVISGKKFFDVADKMADLTFQVNTAAHFWTIKAFVPAMIAKNHGHIITIASSAGLFGVAGLMDYCASKYGAVGVHESLASELSALKVDGVTSTLVCPFFIDTGMFDGVKTRFPFLLPILKPDYAVDKIMDAFHSNQYMLLMPRIVYLFYCLQTILPKEALLEAGRFFGVNQSMNTFRGRVKKD</sequence>
<organism evidence="5">
    <name type="scientific">Suberites domuncula</name>
    <name type="common">Sponge</name>
    <dbReference type="NCBI Taxonomy" id="55567"/>
    <lineage>
        <taxon>Eukaryota</taxon>
        <taxon>Metazoa</taxon>
        <taxon>Porifera</taxon>
        <taxon>Demospongiae</taxon>
        <taxon>Heteroscleromorpha</taxon>
        <taxon>Suberitida</taxon>
        <taxon>Suberitidae</taxon>
        <taxon>Suberites</taxon>
    </lineage>
</organism>
<dbReference type="Gene3D" id="3.40.50.720">
    <property type="entry name" value="NAD(P)-binding Rossmann-like Domain"/>
    <property type="match status" value="1"/>
</dbReference>
<dbReference type="InterPro" id="IPR002347">
    <property type="entry name" value="SDR_fam"/>
</dbReference>
<feature type="non-terminal residue" evidence="5">
    <location>
        <position position="1"/>
    </location>
</feature>
<accession>H8WG15</accession>
<comment type="similarity">
    <text evidence="1 4">Belongs to the short-chain dehydrogenases/reductases (SDR) family.</text>
</comment>
<evidence type="ECO:0000256" key="4">
    <source>
        <dbReference type="RuleBase" id="RU000363"/>
    </source>
</evidence>
<evidence type="ECO:0000256" key="3">
    <source>
        <dbReference type="ARBA" id="ARBA00023027"/>
    </source>
</evidence>
<dbReference type="InterPro" id="IPR036291">
    <property type="entry name" value="NAD(P)-bd_dom_sf"/>
</dbReference>
<dbReference type="PANTHER" id="PTHR24322:SF736">
    <property type="entry name" value="RETINOL DEHYDROGENASE 10"/>
    <property type="match status" value="1"/>
</dbReference>
<gene>
    <name evidence="5" type="primary">RALDHr</name>
</gene>
<feature type="non-terminal residue" evidence="5">
    <location>
        <position position="307"/>
    </location>
</feature>
<dbReference type="PROSITE" id="PS00061">
    <property type="entry name" value="ADH_SHORT"/>
    <property type="match status" value="1"/>
</dbReference>
<proteinExistence type="evidence at transcript level"/>
<dbReference type="GO" id="GO:0016616">
    <property type="term" value="F:oxidoreductase activity, acting on the CH-OH group of donors, NAD or NADP as acceptor"/>
    <property type="evidence" value="ECO:0007669"/>
    <property type="project" value="TreeGrafter"/>
</dbReference>
<reference evidence="5" key="1">
    <citation type="journal article" date="2011" name="Biochim. Biophys. Acta">
        <title>Interaction of the retinoic acid signaling pathway with spicule formation in the marine sponge Suberites domuncula through activation of bone morphogenetic protein-1.</title>
        <authorList>
            <person name="Muller W.E."/>
            <person name="Binder M."/>
            <person name="von Lintig J."/>
            <person name="Guo Y.W."/>
            <person name="Wang X."/>
            <person name="Kaandorp J.A."/>
            <person name="Wiens M."/>
            <person name="Schroder H.C."/>
        </authorList>
    </citation>
    <scope>NUCLEOTIDE SEQUENCE</scope>
    <source>
        <tissue evidence="5">Whole animal</tissue>
    </source>
</reference>
<evidence type="ECO:0000256" key="1">
    <source>
        <dbReference type="ARBA" id="ARBA00006484"/>
    </source>
</evidence>
<keyword evidence="2" id="KW-0560">Oxidoreductase</keyword>
<dbReference type="FunFam" id="3.40.50.720:FF:000202">
    <property type="entry name" value="Short-chain dehydrogenase/reductase family 16C member 6"/>
    <property type="match status" value="1"/>
</dbReference>
<protein>
    <submittedName>
        <fullName evidence="5">Retinal short chain dehydrogenase reductase</fullName>
    </submittedName>
</protein>
<keyword evidence="3" id="KW-0520">NAD</keyword>
<dbReference type="SUPFAM" id="SSF51735">
    <property type="entry name" value="NAD(P)-binding Rossmann-fold domains"/>
    <property type="match status" value="1"/>
</dbReference>
<dbReference type="PRINTS" id="PR00081">
    <property type="entry name" value="GDHRDH"/>
</dbReference>